<dbReference type="GO" id="GO:0016810">
    <property type="term" value="F:hydrolase activity, acting on carbon-nitrogen (but not peptide) bonds"/>
    <property type="evidence" value="ECO:0007669"/>
    <property type="project" value="InterPro"/>
</dbReference>
<keyword evidence="1" id="KW-0479">Metal-binding</keyword>
<keyword evidence="6" id="KW-1185">Reference proteome</keyword>
<gene>
    <name evidence="5" type="ORF">SAMN05444716_103348</name>
</gene>
<sequence length="281" mass="29041">MSSEVSAPSAVPRRVLLGATACVSLLGLNRLLAACSGPSAGAGAAPGPAAAPAAPAADSYRLRPFTPGSAPGAAPPRQPVPVRSEAALTLDLPGKKIALTLDDGPHPTYTPQVLKLLRKHKVPGTFFVIGENAHSHPDLVRAIADEGHLVANHSWSHPQLDTLSTKRVRRELGDTSDLIQDILGAPPGLARAPYGAWDKDALTVCAELGMEPLGWSVDTNDWARPGTSKITASVLDGAHSGAIVLTHDGGGDRSQTVTALGQVLPKLLDRGYELVLPAAPV</sequence>
<reference evidence="6" key="1">
    <citation type="submission" date="2016-10" db="EMBL/GenBank/DDBJ databases">
        <authorList>
            <person name="Varghese N."/>
            <person name="Submissions S."/>
        </authorList>
    </citation>
    <scope>NUCLEOTIDE SEQUENCE [LARGE SCALE GENOMIC DNA]</scope>
    <source>
        <strain evidence="6">CGMCC 4.7047</strain>
    </source>
</reference>
<dbReference type="PANTHER" id="PTHR10587">
    <property type="entry name" value="GLYCOSYL TRANSFERASE-RELATED"/>
    <property type="match status" value="1"/>
</dbReference>
<dbReference type="Gene3D" id="3.20.20.370">
    <property type="entry name" value="Glycoside hydrolase/deacetylase"/>
    <property type="match status" value="1"/>
</dbReference>
<dbReference type="GO" id="GO:0046872">
    <property type="term" value="F:metal ion binding"/>
    <property type="evidence" value="ECO:0007669"/>
    <property type="project" value="UniProtKB-KW"/>
</dbReference>
<proteinExistence type="predicted"/>
<name>A0A1I6RSH5_9ACTN</name>
<dbReference type="InterPro" id="IPR002509">
    <property type="entry name" value="NODB_dom"/>
</dbReference>
<evidence type="ECO:0000256" key="1">
    <source>
        <dbReference type="ARBA" id="ARBA00022723"/>
    </source>
</evidence>
<evidence type="ECO:0000259" key="4">
    <source>
        <dbReference type="PROSITE" id="PS51677"/>
    </source>
</evidence>
<dbReference type="STRING" id="1176198.SAMN05444716_103348"/>
<dbReference type="AlphaFoldDB" id="A0A1I6RSH5"/>
<evidence type="ECO:0000313" key="5">
    <source>
        <dbReference type="EMBL" id="SFS67655.1"/>
    </source>
</evidence>
<organism evidence="5 6">
    <name type="scientific">Streptomyces harbinensis</name>
    <dbReference type="NCBI Taxonomy" id="1176198"/>
    <lineage>
        <taxon>Bacteria</taxon>
        <taxon>Bacillati</taxon>
        <taxon>Actinomycetota</taxon>
        <taxon>Actinomycetes</taxon>
        <taxon>Kitasatosporales</taxon>
        <taxon>Streptomycetaceae</taxon>
        <taxon>Streptomyces</taxon>
    </lineage>
</organism>
<dbReference type="InterPro" id="IPR050248">
    <property type="entry name" value="Polysacc_deacetylase_ArnD"/>
</dbReference>
<keyword evidence="2" id="KW-0378">Hydrolase</keyword>
<feature type="region of interest" description="Disordered" evidence="3">
    <location>
        <begin position="60"/>
        <end position="80"/>
    </location>
</feature>
<evidence type="ECO:0000256" key="3">
    <source>
        <dbReference type="SAM" id="MobiDB-lite"/>
    </source>
</evidence>
<dbReference type="PROSITE" id="PS51677">
    <property type="entry name" value="NODB"/>
    <property type="match status" value="1"/>
</dbReference>
<dbReference type="PANTHER" id="PTHR10587:SF133">
    <property type="entry name" value="CHITIN DEACETYLASE 1-RELATED"/>
    <property type="match status" value="1"/>
</dbReference>
<accession>A0A1I6RSH5</accession>
<evidence type="ECO:0000313" key="6">
    <source>
        <dbReference type="Proteomes" id="UP000198873"/>
    </source>
</evidence>
<dbReference type="GO" id="GO:0005975">
    <property type="term" value="P:carbohydrate metabolic process"/>
    <property type="evidence" value="ECO:0007669"/>
    <property type="project" value="InterPro"/>
</dbReference>
<feature type="domain" description="NodB homology" evidence="4">
    <location>
        <begin position="95"/>
        <end position="275"/>
    </location>
</feature>
<dbReference type="EMBL" id="FPAB01000003">
    <property type="protein sequence ID" value="SFS67655.1"/>
    <property type="molecule type" value="Genomic_DNA"/>
</dbReference>
<dbReference type="GO" id="GO:0016020">
    <property type="term" value="C:membrane"/>
    <property type="evidence" value="ECO:0007669"/>
    <property type="project" value="TreeGrafter"/>
</dbReference>
<dbReference type="Pfam" id="PF01522">
    <property type="entry name" value="Polysacc_deac_1"/>
    <property type="match status" value="1"/>
</dbReference>
<dbReference type="Proteomes" id="UP000198873">
    <property type="component" value="Unassembled WGS sequence"/>
</dbReference>
<dbReference type="RefSeq" id="WP_106438393.1">
    <property type="nucleotide sequence ID" value="NZ_FPAB01000003.1"/>
</dbReference>
<evidence type="ECO:0000256" key="2">
    <source>
        <dbReference type="ARBA" id="ARBA00022801"/>
    </source>
</evidence>
<dbReference type="InterPro" id="IPR011330">
    <property type="entry name" value="Glyco_hydro/deAcase_b/a-brl"/>
</dbReference>
<dbReference type="SUPFAM" id="SSF88713">
    <property type="entry name" value="Glycoside hydrolase/deacetylase"/>
    <property type="match status" value="1"/>
</dbReference>
<protein>
    <submittedName>
        <fullName evidence="5">Peptidoglycan/xylan/chitin deacetylase, PgdA/CDA1 family</fullName>
    </submittedName>
</protein>